<dbReference type="Proteomes" id="UP000261931">
    <property type="component" value="Unassembled WGS sequence"/>
</dbReference>
<keyword evidence="3" id="KW-1185">Reference proteome</keyword>
<reference evidence="2 3" key="1">
    <citation type="submission" date="2018-08" db="EMBL/GenBank/DDBJ databases">
        <title>Hydrogenophaga sp. LA-38 isolated from sludge.</title>
        <authorList>
            <person name="Im W.-T."/>
        </authorList>
    </citation>
    <scope>NUCLEOTIDE SEQUENCE [LARGE SCALE GENOMIC DNA]</scope>
    <source>
        <strain evidence="2 3">LA-38</strain>
    </source>
</reference>
<evidence type="ECO:0000313" key="2">
    <source>
        <dbReference type="EMBL" id="RFP79274.1"/>
    </source>
</evidence>
<dbReference type="Gene3D" id="1.10.150.260">
    <property type="entry name" value="YozE SAM-like"/>
    <property type="match status" value="1"/>
</dbReference>
<evidence type="ECO:0000313" key="3">
    <source>
        <dbReference type="Proteomes" id="UP000261931"/>
    </source>
</evidence>
<dbReference type="SUPFAM" id="SSF140652">
    <property type="entry name" value="YozE-like"/>
    <property type="match status" value="1"/>
</dbReference>
<dbReference type="InterPro" id="IPR023089">
    <property type="entry name" value="YozE_SAM-like"/>
</dbReference>
<gene>
    <name evidence="2" type="ORF">DY262_09865</name>
</gene>
<dbReference type="InterPro" id="IPR036806">
    <property type="entry name" value="YozE_SAM-like_sf"/>
</dbReference>
<comment type="caution">
    <text evidence="2">The sequence shown here is derived from an EMBL/GenBank/DDBJ whole genome shotgun (WGS) entry which is preliminary data.</text>
</comment>
<organism evidence="2 3">
    <name type="scientific">Hydrogenophaga borbori</name>
    <dbReference type="NCBI Taxonomy" id="2294117"/>
    <lineage>
        <taxon>Bacteria</taxon>
        <taxon>Pseudomonadati</taxon>
        <taxon>Pseudomonadota</taxon>
        <taxon>Betaproteobacteria</taxon>
        <taxon>Burkholderiales</taxon>
        <taxon>Comamonadaceae</taxon>
        <taxon>Hydrogenophaga</taxon>
    </lineage>
</organism>
<feature type="domain" description="YozE SAM-like" evidence="1">
    <location>
        <begin position="162"/>
        <end position="222"/>
    </location>
</feature>
<name>A0A372EK25_9BURK</name>
<dbReference type="EMBL" id="QVLS01000005">
    <property type="protein sequence ID" value="RFP79274.1"/>
    <property type="molecule type" value="Genomic_DNA"/>
</dbReference>
<evidence type="ECO:0000259" key="1">
    <source>
        <dbReference type="Pfam" id="PF06855"/>
    </source>
</evidence>
<dbReference type="Pfam" id="PF06855">
    <property type="entry name" value="YozE_SAM_like"/>
    <property type="match status" value="1"/>
</dbReference>
<dbReference type="RefSeq" id="WP_070400783.1">
    <property type="nucleotide sequence ID" value="NZ_JBBCKC010000070.1"/>
</dbReference>
<accession>A0A372EK25</accession>
<sequence>MATSFSPLQLERFRREAKKLGRALSICHSEALDRIAVQNGFTNWSLLSKHSDSSSQAVADAPKPLRPSGPYRYYLHGDVVEDDPTKCYCARCDVFWPLDHLVPTSYHTDGKDGERFLSSLAQWNTLPAEERGRKYRPDGAPNVLETPLRATQVAKEAARAPFHRWLEGQRGRSDPIGDVAGDIQRDKSFPIGASTWREVEDYFAGYGSHVVRAARQAWREFEGGELRHRTLAEALAAELKLTVAEAHELTDAEAMELTNHSGDVRTGFEFDFTNYASPKLAAKLMKKRGTLKLTVDEWFFDDIRGADFPN</sequence>
<protein>
    <recommendedName>
        <fullName evidence="1">YozE SAM-like domain-containing protein</fullName>
    </recommendedName>
</protein>
<dbReference type="AlphaFoldDB" id="A0A372EK25"/>
<proteinExistence type="predicted"/>